<feature type="region of interest" description="Disordered" evidence="1">
    <location>
        <begin position="1"/>
        <end position="24"/>
    </location>
</feature>
<evidence type="ECO:0000313" key="3">
    <source>
        <dbReference type="Proteomes" id="UP001140453"/>
    </source>
</evidence>
<organism evidence="2 3">
    <name type="scientific">Gnomoniopsis smithogilvyi</name>
    <dbReference type="NCBI Taxonomy" id="1191159"/>
    <lineage>
        <taxon>Eukaryota</taxon>
        <taxon>Fungi</taxon>
        <taxon>Dikarya</taxon>
        <taxon>Ascomycota</taxon>
        <taxon>Pezizomycotina</taxon>
        <taxon>Sordariomycetes</taxon>
        <taxon>Sordariomycetidae</taxon>
        <taxon>Diaporthales</taxon>
        <taxon>Gnomoniaceae</taxon>
        <taxon>Gnomoniopsis</taxon>
    </lineage>
</organism>
<keyword evidence="3" id="KW-1185">Reference proteome</keyword>
<dbReference type="AlphaFoldDB" id="A0A9W8Z3J4"/>
<dbReference type="EMBL" id="JAPEVB010000001">
    <property type="protein sequence ID" value="KAJ4397231.1"/>
    <property type="molecule type" value="Genomic_DNA"/>
</dbReference>
<comment type="caution">
    <text evidence="2">The sequence shown here is derived from an EMBL/GenBank/DDBJ whole genome shotgun (WGS) entry which is preliminary data.</text>
</comment>
<evidence type="ECO:0000256" key="1">
    <source>
        <dbReference type="SAM" id="MobiDB-lite"/>
    </source>
</evidence>
<accession>A0A9W8Z3J4</accession>
<sequence>MSQPGRIIYGRDPMISGYTDEEDYTDPWPMETNIPLDMEGVWHSDTTITTDSPGLENEAFMPYPVTESEAYQDPSGHFAFDAGGPGMGA</sequence>
<evidence type="ECO:0000313" key="2">
    <source>
        <dbReference type="EMBL" id="KAJ4397231.1"/>
    </source>
</evidence>
<dbReference type="Proteomes" id="UP001140453">
    <property type="component" value="Unassembled WGS sequence"/>
</dbReference>
<reference evidence="2" key="1">
    <citation type="submission" date="2022-10" db="EMBL/GenBank/DDBJ databases">
        <title>Tapping the CABI collections for fungal endophytes: first genome assemblies for Collariella, Neodidymelliopsis, Ascochyta clinopodiicola, Didymella pomorum, Didymosphaeria variabile, Neocosmospora piperis and Neocucurbitaria cava.</title>
        <authorList>
            <person name="Hill R."/>
        </authorList>
    </citation>
    <scope>NUCLEOTIDE SEQUENCE</scope>
    <source>
        <strain evidence="2">IMI 355082</strain>
    </source>
</reference>
<gene>
    <name evidence="2" type="ORF">N0V93_001455</name>
</gene>
<proteinExistence type="predicted"/>
<name>A0A9W8Z3J4_9PEZI</name>
<protein>
    <submittedName>
        <fullName evidence="2">Uncharacterized protein</fullName>
    </submittedName>
</protein>